<dbReference type="AlphaFoldDB" id="A0A2K1IVC7"/>
<organism evidence="1">
    <name type="scientific">Physcomitrium patens</name>
    <name type="common">Spreading-leaved earth moss</name>
    <name type="synonym">Physcomitrella patens</name>
    <dbReference type="NCBI Taxonomy" id="3218"/>
    <lineage>
        <taxon>Eukaryota</taxon>
        <taxon>Viridiplantae</taxon>
        <taxon>Streptophyta</taxon>
        <taxon>Embryophyta</taxon>
        <taxon>Bryophyta</taxon>
        <taxon>Bryophytina</taxon>
        <taxon>Bryopsida</taxon>
        <taxon>Funariidae</taxon>
        <taxon>Funariales</taxon>
        <taxon>Funariaceae</taxon>
        <taxon>Physcomitrium</taxon>
    </lineage>
</organism>
<dbReference type="EnsemblPlants" id="Pp3c20_15820V3.1">
    <property type="protein sequence ID" value="PAC:32946032.CDS.1"/>
    <property type="gene ID" value="Pp3c20_15820"/>
</dbReference>
<reference evidence="1 3" key="1">
    <citation type="journal article" date="2008" name="Science">
        <title>The Physcomitrella genome reveals evolutionary insights into the conquest of land by plants.</title>
        <authorList>
            <person name="Rensing S."/>
            <person name="Lang D."/>
            <person name="Zimmer A."/>
            <person name="Terry A."/>
            <person name="Salamov A."/>
            <person name="Shapiro H."/>
            <person name="Nishiyama T."/>
            <person name="Perroud P.-F."/>
            <person name="Lindquist E."/>
            <person name="Kamisugi Y."/>
            <person name="Tanahashi T."/>
            <person name="Sakakibara K."/>
            <person name="Fujita T."/>
            <person name="Oishi K."/>
            <person name="Shin-I T."/>
            <person name="Kuroki Y."/>
            <person name="Toyoda A."/>
            <person name="Suzuki Y."/>
            <person name="Hashimoto A."/>
            <person name="Yamaguchi K."/>
            <person name="Sugano A."/>
            <person name="Kohara Y."/>
            <person name="Fujiyama A."/>
            <person name="Anterola A."/>
            <person name="Aoki S."/>
            <person name="Ashton N."/>
            <person name="Barbazuk W.B."/>
            <person name="Barker E."/>
            <person name="Bennetzen J."/>
            <person name="Bezanilla M."/>
            <person name="Blankenship R."/>
            <person name="Cho S.H."/>
            <person name="Dutcher S."/>
            <person name="Estelle M."/>
            <person name="Fawcett J.A."/>
            <person name="Gundlach H."/>
            <person name="Hanada K."/>
            <person name="Heyl A."/>
            <person name="Hicks K.A."/>
            <person name="Hugh J."/>
            <person name="Lohr M."/>
            <person name="Mayer K."/>
            <person name="Melkozernov A."/>
            <person name="Murata T."/>
            <person name="Nelson D."/>
            <person name="Pils B."/>
            <person name="Prigge M."/>
            <person name="Reiss B."/>
            <person name="Renner T."/>
            <person name="Rombauts S."/>
            <person name="Rushton P."/>
            <person name="Sanderfoot A."/>
            <person name="Schween G."/>
            <person name="Shiu S.-H."/>
            <person name="Stueber K."/>
            <person name="Theodoulou F.L."/>
            <person name="Tu H."/>
            <person name="Van de Peer Y."/>
            <person name="Verrier P.J."/>
            <person name="Waters E."/>
            <person name="Wood A."/>
            <person name="Yang L."/>
            <person name="Cove D."/>
            <person name="Cuming A."/>
            <person name="Hasebe M."/>
            <person name="Lucas S."/>
            <person name="Mishler D.B."/>
            <person name="Reski R."/>
            <person name="Grigoriev I."/>
            <person name="Quatrano R.S."/>
            <person name="Boore J.L."/>
        </authorList>
    </citation>
    <scope>NUCLEOTIDE SEQUENCE [LARGE SCALE GENOMIC DNA]</scope>
    <source>
        <strain evidence="2 3">cv. Gransden 2004</strain>
    </source>
</reference>
<proteinExistence type="predicted"/>
<keyword evidence="3" id="KW-1185">Reference proteome</keyword>
<dbReference type="EnsemblPlants" id="Pp3c20_15820V3.2">
    <property type="protein sequence ID" value="PAC:32946033.CDS.1"/>
    <property type="gene ID" value="Pp3c20_15820"/>
</dbReference>
<dbReference type="EMBL" id="ABEU02000020">
    <property type="protein sequence ID" value="PNR33230.1"/>
    <property type="molecule type" value="Genomic_DNA"/>
</dbReference>
<evidence type="ECO:0000313" key="3">
    <source>
        <dbReference type="Proteomes" id="UP000006727"/>
    </source>
</evidence>
<dbReference type="InParanoid" id="A0A2K1IVC7"/>
<reference evidence="2" key="3">
    <citation type="submission" date="2020-12" db="UniProtKB">
        <authorList>
            <consortium name="EnsemblPlants"/>
        </authorList>
    </citation>
    <scope>IDENTIFICATION</scope>
</reference>
<name>A0A2K1IVC7_PHYPA</name>
<evidence type="ECO:0000313" key="2">
    <source>
        <dbReference type="EnsemblPlants" id="PAC:32946032.CDS.1"/>
    </source>
</evidence>
<gene>
    <name evidence="1" type="ORF">PHYPA_025173</name>
</gene>
<accession>A0A2K1IVC7</accession>
<evidence type="ECO:0000313" key="1">
    <source>
        <dbReference type="EMBL" id="PNR33230.1"/>
    </source>
</evidence>
<sequence length="105" mass="11924">MQLKSTSATSRPLDYASQHAAQDFHTTALVVHPHTVPADTAAATIRRRVTIQRSFYSCIHELGFLCPPWRLQGSNSQRQLLRGIRRRCLSMQQIATWTEARLTCC</sequence>
<protein>
    <submittedName>
        <fullName evidence="1 2">Uncharacterized protein</fullName>
    </submittedName>
</protein>
<reference evidence="1 3" key="2">
    <citation type="journal article" date="2018" name="Plant J.">
        <title>The Physcomitrella patens chromosome-scale assembly reveals moss genome structure and evolution.</title>
        <authorList>
            <person name="Lang D."/>
            <person name="Ullrich K.K."/>
            <person name="Murat F."/>
            <person name="Fuchs J."/>
            <person name="Jenkins J."/>
            <person name="Haas F.B."/>
            <person name="Piednoel M."/>
            <person name="Gundlach H."/>
            <person name="Van Bel M."/>
            <person name="Meyberg R."/>
            <person name="Vives C."/>
            <person name="Morata J."/>
            <person name="Symeonidi A."/>
            <person name="Hiss M."/>
            <person name="Muchero W."/>
            <person name="Kamisugi Y."/>
            <person name="Saleh O."/>
            <person name="Blanc G."/>
            <person name="Decker E.L."/>
            <person name="van Gessel N."/>
            <person name="Grimwood J."/>
            <person name="Hayes R.D."/>
            <person name="Graham S.W."/>
            <person name="Gunter L.E."/>
            <person name="McDaniel S.F."/>
            <person name="Hoernstein S.N.W."/>
            <person name="Larsson A."/>
            <person name="Li F.W."/>
            <person name="Perroud P.F."/>
            <person name="Phillips J."/>
            <person name="Ranjan P."/>
            <person name="Rokshar D.S."/>
            <person name="Rothfels C.J."/>
            <person name="Schneider L."/>
            <person name="Shu S."/>
            <person name="Stevenson D.W."/>
            <person name="Thummler F."/>
            <person name="Tillich M."/>
            <person name="Villarreal Aguilar J.C."/>
            <person name="Widiez T."/>
            <person name="Wong G.K."/>
            <person name="Wymore A."/>
            <person name="Zhang Y."/>
            <person name="Zimmer A.D."/>
            <person name="Quatrano R.S."/>
            <person name="Mayer K.F.X."/>
            <person name="Goodstein D."/>
            <person name="Casacuberta J.M."/>
            <person name="Vandepoele K."/>
            <person name="Reski R."/>
            <person name="Cuming A.C."/>
            <person name="Tuskan G.A."/>
            <person name="Maumus F."/>
            <person name="Salse J."/>
            <person name="Schmutz J."/>
            <person name="Rensing S.A."/>
        </authorList>
    </citation>
    <scope>NUCLEOTIDE SEQUENCE [LARGE SCALE GENOMIC DNA]</scope>
    <source>
        <strain evidence="2 3">cv. Gransden 2004</strain>
    </source>
</reference>
<dbReference type="Gramene" id="Pp3c20_15820V3.2">
    <property type="protein sequence ID" value="PAC:32946033.CDS.1"/>
    <property type="gene ID" value="Pp3c20_15820"/>
</dbReference>
<dbReference type="Gramene" id="Pp3c20_15820V3.1">
    <property type="protein sequence ID" value="PAC:32946032.CDS.1"/>
    <property type="gene ID" value="Pp3c20_15820"/>
</dbReference>
<dbReference type="PaxDb" id="3218-PP1S44_84V6.1"/>
<dbReference type="Proteomes" id="UP000006727">
    <property type="component" value="Chromosome 20"/>
</dbReference>